<dbReference type="InterPro" id="IPR004604">
    <property type="entry name" value="DNA_recomb/repair_RecN"/>
</dbReference>
<dbReference type="CDD" id="cd03241">
    <property type="entry name" value="ABC_RecN"/>
    <property type="match status" value="2"/>
</dbReference>
<evidence type="ECO:0000313" key="12">
    <source>
        <dbReference type="EMBL" id="TGK17482.1"/>
    </source>
</evidence>
<dbReference type="EMBL" id="RQEV01000012">
    <property type="protein sequence ID" value="TGK17482.1"/>
    <property type="molecule type" value="Genomic_DNA"/>
</dbReference>
<dbReference type="GO" id="GO:0006310">
    <property type="term" value="P:DNA recombination"/>
    <property type="evidence" value="ECO:0007669"/>
    <property type="project" value="InterPro"/>
</dbReference>
<evidence type="ECO:0000256" key="2">
    <source>
        <dbReference type="ARBA" id="ARBA00009441"/>
    </source>
</evidence>
<evidence type="ECO:0000256" key="9">
    <source>
        <dbReference type="PIRNR" id="PIRNR003128"/>
    </source>
</evidence>
<proteinExistence type="inferred from homology"/>
<dbReference type="InterPro" id="IPR027417">
    <property type="entry name" value="P-loop_NTPase"/>
</dbReference>
<feature type="coiled-coil region" evidence="10">
    <location>
        <begin position="319"/>
        <end position="370"/>
    </location>
</feature>
<keyword evidence="5 9" id="KW-0227">DNA damage</keyword>
<evidence type="ECO:0000256" key="6">
    <source>
        <dbReference type="ARBA" id="ARBA00022840"/>
    </source>
</evidence>
<evidence type="ECO:0000259" key="11">
    <source>
        <dbReference type="SMART" id="SM00382"/>
    </source>
</evidence>
<gene>
    <name evidence="12" type="primary">recN</name>
    <name evidence="12" type="ORF">EHO61_13955</name>
</gene>
<keyword evidence="4" id="KW-0547">Nucleotide-binding</keyword>
<evidence type="ECO:0000256" key="10">
    <source>
        <dbReference type="SAM" id="Coils"/>
    </source>
</evidence>
<keyword evidence="6" id="KW-0067">ATP-binding</keyword>
<dbReference type="NCBIfam" id="TIGR00634">
    <property type="entry name" value="recN"/>
    <property type="match status" value="1"/>
</dbReference>
<name>A0A4R9GMM5_9LEPT</name>
<comment type="function">
    <text evidence="1 9">May be involved in recombinational repair of damaged DNA.</text>
</comment>
<dbReference type="OrthoDB" id="9806954at2"/>
<organism evidence="12 13">
    <name type="scientific">Leptospira fluminis</name>
    <dbReference type="NCBI Taxonomy" id="2484979"/>
    <lineage>
        <taxon>Bacteria</taxon>
        <taxon>Pseudomonadati</taxon>
        <taxon>Spirochaetota</taxon>
        <taxon>Spirochaetia</taxon>
        <taxon>Leptospirales</taxon>
        <taxon>Leptospiraceae</taxon>
        <taxon>Leptospira</taxon>
    </lineage>
</organism>
<dbReference type="FunFam" id="3.40.50.300:FF:000319">
    <property type="entry name" value="DNA repair protein RecN"/>
    <property type="match status" value="1"/>
</dbReference>
<dbReference type="AlphaFoldDB" id="A0A4R9GMM5"/>
<sequence length="568" mass="63326">MLQMLSIRDFALIESAYIDFRNGFTAITGETGSGKSLLLDAISSLLGGKSSAMDIRTGAEKYVLEAVWDLGGNLSARQWLAEKGILVSGTELVLRKEFSRDGKSKILINHSLAAAQVLRGLGELLAEVHNQNDQILLLDKSQQLDILDSFGNLYSIRSEVRESFLTYRSLRKRLEELEASHGDRNRKKEILQYQIEEIQSANLKEGEEEELSKEESLLSHGERLSENLEIITGLLSETEDSVLSSFSRILIAAEKMKGIHSDYAELEGALREVYVTLREINTNVQDQKDEIYFSPDRLAHVQGRLDLIQKLKKKYGGSVQEVLLSKRNAENELEALAQNMESKESLEREKKKATEKLAQLCMQLSKARRESLGRFEPRLKSELEALGMPGAGIQVVLRWESSVEGEVESQGKSYLVNESGLDQAEFYFSPNPGEKPRPLRKIASGGEMSRVMLAIKSVLGSNYDGKVLVFDEVDSGLGGEIAMDVAKKLRTLSKTHQILLVTHLQQIAAAADHHLKVSKRITDGRTLSEAEFLGMEERTLELARMISGQNVSRGALDHAKELLKKKAV</sequence>
<dbReference type="GO" id="GO:0005524">
    <property type="term" value="F:ATP binding"/>
    <property type="evidence" value="ECO:0007669"/>
    <property type="project" value="UniProtKB-KW"/>
</dbReference>
<reference evidence="12" key="1">
    <citation type="journal article" date="2019" name="PLoS Negl. Trop. Dis.">
        <title>Revisiting the worldwide diversity of Leptospira species in the environment.</title>
        <authorList>
            <person name="Vincent A.T."/>
            <person name="Schiettekatte O."/>
            <person name="Bourhy P."/>
            <person name="Veyrier F.J."/>
            <person name="Picardeau M."/>
        </authorList>
    </citation>
    <scope>NUCLEOTIDE SEQUENCE [LARGE SCALE GENOMIC DNA]</scope>
    <source>
        <strain evidence="12">SCS5</strain>
    </source>
</reference>
<evidence type="ECO:0000313" key="13">
    <source>
        <dbReference type="Proteomes" id="UP000297855"/>
    </source>
</evidence>
<comment type="similarity">
    <text evidence="2 9">Belongs to the RecN family.</text>
</comment>
<dbReference type="Pfam" id="PF02463">
    <property type="entry name" value="SMC_N"/>
    <property type="match status" value="1"/>
</dbReference>
<feature type="domain" description="AAA+ ATPase" evidence="11">
    <location>
        <begin position="21"/>
        <end position="522"/>
    </location>
</feature>
<evidence type="ECO:0000256" key="3">
    <source>
        <dbReference type="ARBA" id="ARBA00021315"/>
    </source>
</evidence>
<accession>A0A4R9GMM5</accession>
<dbReference type="Proteomes" id="UP000297855">
    <property type="component" value="Unassembled WGS sequence"/>
</dbReference>
<dbReference type="Gene3D" id="3.40.50.300">
    <property type="entry name" value="P-loop containing nucleotide triphosphate hydrolases"/>
    <property type="match status" value="2"/>
</dbReference>
<dbReference type="InterPro" id="IPR003395">
    <property type="entry name" value="RecF/RecN/SMC_N"/>
</dbReference>
<evidence type="ECO:0000256" key="8">
    <source>
        <dbReference type="ARBA" id="ARBA00033408"/>
    </source>
</evidence>
<dbReference type="PANTHER" id="PTHR11059:SF0">
    <property type="entry name" value="DNA REPAIR PROTEIN RECN"/>
    <property type="match status" value="1"/>
</dbReference>
<evidence type="ECO:0000256" key="7">
    <source>
        <dbReference type="ARBA" id="ARBA00023204"/>
    </source>
</evidence>
<evidence type="ECO:0000256" key="5">
    <source>
        <dbReference type="ARBA" id="ARBA00022763"/>
    </source>
</evidence>
<keyword evidence="10" id="KW-0175">Coiled coil</keyword>
<dbReference type="SUPFAM" id="SSF52540">
    <property type="entry name" value="P-loop containing nucleoside triphosphate hydrolases"/>
    <property type="match status" value="1"/>
</dbReference>
<dbReference type="PIRSF" id="PIRSF003128">
    <property type="entry name" value="RecN"/>
    <property type="match status" value="1"/>
</dbReference>
<dbReference type="GO" id="GO:0043590">
    <property type="term" value="C:bacterial nucleoid"/>
    <property type="evidence" value="ECO:0007669"/>
    <property type="project" value="TreeGrafter"/>
</dbReference>
<protein>
    <recommendedName>
        <fullName evidence="3 9">DNA repair protein RecN</fullName>
    </recommendedName>
    <alternativeName>
        <fullName evidence="8 9">Recombination protein N</fullName>
    </alternativeName>
</protein>
<dbReference type="SMART" id="SM00382">
    <property type="entry name" value="AAA"/>
    <property type="match status" value="1"/>
</dbReference>
<keyword evidence="13" id="KW-1185">Reference proteome</keyword>
<evidence type="ECO:0000256" key="4">
    <source>
        <dbReference type="ARBA" id="ARBA00022741"/>
    </source>
</evidence>
<dbReference type="GO" id="GO:0006281">
    <property type="term" value="P:DNA repair"/>
    <property type="evidence" value="ECO:0007669"/>
    <property type="project" value="UniProtKB-KW"/>
</dbReference>
<dbReference type="RefSeq" id="WP_135814154.1">
    <property type="nucleotide sequence ID" value="NZ_RQEV01000012.1"/>
</dbReference>
<dbReference type="PANTHER" id="PTHR11059">
    <property type="entry name" value="DNA REPAIR PROTEIN RECN"/>
    <property type="match status" value="1"/>
</dbReference>
<keyword evidence="7 9" id="KW-0234">DNA repair</keyword>
<dbReference type="InterPro" id="IPR003593">
    <property type="entry name" value="AAA+_ATPase"/>
</dbReference>
<dbReference type="GO" id="GO:0009432">
    <property type="term" value="P:SOS response"/>
    <property type="evidence" value="ECO:0007669"/>
    <property type="project" value="TreeGrafter"/>
</dbReference>
<comment type="caution">
    <text evidence="12">The sequence shown here is derived from an EMBL/GenBank/DDBJ whole genome shotgun (WGS) entry which is preliminary data.</text>
</comment>
<evidence type="ECO:0000256" key="1">
    <source>
        <dbReference type="ARBA" id="ARBA00003618"/>
    </source>
</evidence>